<dbReference type="InterPro" id="IPR036291">
    <property type="entry name" value="NAD(P)-bd_dom_sf"/>
</dbReference>
<comment type="caution">
    <text evidence="4">The sequence shown here is derived from an EMBL/GenBank/DDBJ whole genome shotgun (WGS) entry which is preliminary data.</text>
</comment>
<proteinExistence type="inferred from homology"/>
<evidence type="ECO:0000313" key="5">
    <source>
        <dbReference type="Proteomes" id="UP000434582"/>
    </source>
</evidence>
<evidence type="ECO:0000256" key="1">
    <source>
        <dbReference type="ARBA" id="ARBA00005125"/>
    </source>
</evidence>
<accession>A0A7X2D411</accession>
<comment type="pathway">
    <text evidence="1">Bacterial outer membrane biogenesis; LPS O-antigen biosynthesis.</text>
</comment>
<dbReference type="SUPFAM" id="SSF51735">
    <property type="entry name" value="NAD(P)-binding Rossmann-fold domains"/>
    <property type="match status" value="1"/>
</dbReference>
<feature type="domain" description="NAD-dependent epimerase/dehydratase" evidence="3">
    <location>
        <begin position="8"/>
        <end position="231"/>
    </location>
</feature>
<protein>
    <submittedName>
        <fullName evidence="4">NAD-dependent epimerase/dehydratase family protein</fullName>
    </submittedName>
</protein>
<dbReference type="OrthoDB" id="9814124at2"/>
<reference evidence="4 5" key="1">
    <citation type="submission" date="2019-10" db="EMBL/GenBank/DDBJ databases">
        <title>Draft whole-genome sequence of the purple nonsulfur photosynthetic bacterium Roseospira navarrensis DSM 15114.</title>
        <authorList>
            <person name="Kyndt J.A."/>
            <person name="Meyer T.E."/>
        </authorList>
    </citation>
    <scope>NUCLEOTIDE SEQUENCE [LARGE SCALE GENOMIC DNA]</scope>
    <source>
        <strain evidence="4 5">DSM 15114</strain>
    </source>
</reference>
<dbReference type="Proteomes" id="UP000434582">
    <property type="component" value="Unassembled WGS sequence"/>
</dbReference>
<gene>
    <name evidence="4" type="ORF">GHC57_12980</name>
</gene>
<evidence type="ECO:0000256" key="2">
    <source>
        <dbReference type="ARBA" id="ARBA00007637"/>
    </source>
</evidence>
<name>A0A7X2D411_9PROT</name>
<evidence type="ECO:0000259" key="3">
    <source>
        <dbReference type="Pfam" id="PF01370"/>
    </source>
</evidence>
<evidence type="ECO:0000313" key="4">
    <source>
        <dbReference type="EMBL" id="MQX37433.1"/>
    </source>
</evidence>
<keyword evidence="5" id="KW-1185">Reference proteome</keyword>
<dbReference type="PANTHER" id="PTHR43000">
    <property type="entry name" value="DTDP-D-GLUCOSE 4,6-DEHYDRATASE-RELATED"/>
    <property type="match status" value="1"/>
</dbReference>
<dbReference type="Gene3D" id="3.40.50.720">
    <property type="entry name" value="NAD(P)-binding Rossmann-like Domain"/>
    <property type="match status" value="1"/>
</dbReference>
<dbReference type="EMBL" id="WIVE01000042">
    <property type="protein sequence ID" value="MQX37433.1"/>
    <property type="molecule type" value="Genomic_DNA"/>
</dbReference>
<dbReference type="AlphaFoldDB" id="A0A7X2D411"/>
<sequence length="321" mass="33591">MGDPRRAVAVTGATGFIGRALCRRLLTAGRPVVALTRGPDPQGLPDGVEVRPIGDLADAPAAPDALEGVDAVVHLAARVHVMRPTPADADAFHRVNVTATERLAEAAAARGLRRMVFVSTAKVHGEGGADTVYTADDPLTPEDAYGRSKATAETALRGVESRTGLPVTILRPPLVYGPGVRANAAALARLCDTPWPLPFGAVRNARSLIALDTLADAIAVALDAPAAAGRSYLVRDGEDVSTAELIRRIRRLQGRPARLVPVPPGVLTLGLRVLGKGGVADRLFGSFRIDDAPIRRDLGWTPPLTLDEGLARMLAGEPPSS</sequence>
<dbReference type="InterPro" id="IPR001509">
    <property type="entry name" value="Epimerase_deHydtase"/>
</dbReference>
<organism evidence="4 5">
    <name type="scientific">Roseospira navarrensis</name>
    <dbReference type="NCBI Taxonomy" id="140058"/>
    <lineage>
        <taxon>Bacteria</taxon>
        <taxon>Pseudomonadati</taxon>
        <taxon>Pseudomonadota</taxon>
        <taxon>Alphaproteobacteria</taxon>
        <taxon>Rhodospirillales</taxon>
        <taxon>Rhodospirillaceae</taxon>
        <taxon>Roseospira</taxon>
    </lineage>
</organism>
<dbReference type="RefSeq" id="WP_153344905.1">
    <property type="nucleotide sequence ID" value="NZ_WIVE01000042.1"/>
</dbReference>
<dbReference type="Pfam" id="PF01370">
    <property type="entry name" value="Epimerase"/>
    <property type="match status" value="1"/>
</dbReference>
<comment type="similarity">
    <text evidence="2">Belongs to the NAD(P)-dependent epimerase/dehydratase family.</text>
</comment>